<evidence type="ECO:0000313" key="8">
    <source>
        <dbReference type="Proteomes" id="UP000627538"/>
    </source>
</evidence>
<protein>
    <submittedName>
        <fullName evidence="7">ABC transporter ATP-binding protein</fullName>
    </submittedName>
</protein>
<keyword evidence="4 7" id="KW-0067">ATP-binding</keyword>
<accession>A0A8I0G8B6</accession>
<dbReference type="Gene3D" id="3.40.50.300">
    <property type="entry name" value="P-loop containing nucleotide triphosphate hydrolases"/>
    <property type="match status" value="1"/>
</dbReference>
<dbReference type="InterPro" id="IPR027417">
    <property type="entry name" value="P-loop_NTPase"/>
</dbReference>
<sequence>MSQTTAPPPRAIFTRGLRKSFGDVLAVDDVDLDISPGEIVALLGPNGAGKTTLIDIILGLQSPDRGERMLCGLSPRDAIARGLVGALHQHGALLTDLRVGSLVRFVADTMETHRDLDELMVATGIEALARRRVGKCSGGEQQRIRLALALLSDPLFLFLDEPTVGMDVASRTAFWQIMDDEAQRGRTIVFATHYLTEAQQYAQRTIIMRSGRVIADGSTAQLAADYADSTLTLRCDATDTVARDALESASAGRPWHITVEGGMVTVRGNDLDDAARAGLALPGARDLSLTHSTIEDAYLALTTQTTL</sequence>
<dbReference type="GO" id="GO:0016887">
    <property type="term" value="F:ATP hydrolysis activity"/>
    <property type="evidence" value="ECO:0007669"/>
    <property type="project" value="InterPro"/>
</dbReference>
<keyword evidence="8" id="KW-1185">Reference proteome</keyword>
<reference evidence="7 8" key="1">
    <citation type="submission" date="2020-08" db="EMBL/GenBank/DDBJ databases">
        <title>Winkia gen. nov., sp. nov., isolated from faeces of the Anser albifrons in China.</title>
        <authorList>
            <person name="Liu Q."/>
        </authorList>
    </citation>
    <scope>NUCLEOTIDE SEQUENCE [LARGE SCALE GENOMIC DNA]</scope>
    <source>
        <strain evidence="7 8">C62</strain>
    </source>
</reference>
<keyword evidence="3" id="KW-0547">Nucleotide-binding</keyword>
<dbReference type="PANTHER" id="PTHR42711:SF17">
    <property type="entry name" value="ABC TRANSPORTER ATP-BINDING PROTEIN"/>
    <property type="match status" value="1"/>
</dbReference>
<dbReference type="PANTHER" id="PTHR42711">
    <property type="entry name" value="ABC TRANSPORTER ATP-BINDING PROTEIN"/>
    <property type="match status" value="1"/>
</dbReference>
<organism evidence="7 8">
    <name type="scientific">Nanchangia anserum</name>
    <dbReference type="NCBI Taxonomy" id="2692125"/>
    <lineage>
        <taxon>Bacteria</taxon>
        <taxon>Bacillati</taxon>
        <taxon>Actinomycetota</taxon>
        <taxon>Actinomycetes</taxon>
        <taxon>Actinomycetales</taxon>
        <taxon>Actinomycetaceae</taxon>
        <taxon>Nanchangia</taxon>
    </lineage>
</organism>
<evidence type="ECO:0000256" key="2">
    <source>
        <dbReference type="ARBA" id="ARBA00022448"/>
    </source>
</evidence>
<feature type="domain" description="ABC transporter" evidence="6">
    <location>
        <begin position="12"/>
        <end position="235"/>
    </location>
</feature>
<dbReference type="GO" id="GO:0005886">
    <property type="term" value="C:plasma membrane"/>
    <property type="evidence" value="ECO:0007669"/>
    <property type="project" value="UniProtKB-SubCell"/>
</dbReference>
<evidence type="ECO:0000313" key="7">
    <source>
        <dbReference type="EMBL" id="MBD3689717.1"/>
    </source>
</evidence>
<dbReference type="PROSITE" id="PS00211">
    <property type="entry name" value="ABC_TRANSPORTER_1"/>
    <property type="match status" value="1"/>
</dbReference>
<dbReference type="SUPFAM" id="SSF52540">
    <property type="entry name" value="P-loop containing nucleoside triphosphate hydrolases"/>
    <property type="match status" value="1"/>
</dbReference>
<dbReference type="RefSeq" id="WP_191071742.1">
    <property type="nucleotide sequence ID" value="NZ_JACRUO010000001.1"/>
</dbReference>
<dbReference type="GO" id="GO:0046677">
    <property type="term" value="P:response to antibiotic"/>
    <property type="evidence" value="ECO:0007669"/>
    <property type="project" value="UniProtKB-KW"/>
</dbReference>
<evidence type="ECO:0000259" key="6">
    <source>
        <dbReference type="PROSITE" id="PS50893"/>
    </source>
</evidence>
<dbReference type="InterPro" id="IPR017871">
    <property type="entry name" value="ABC_transporter-like_CS"/>
</dbReference>
<comment type="subcellular location">
    <subcellularLocation>
        <location evidence="1">Cell membrane</location>
        <topology evidence="1">Peripheral membrane protein</topology>
    </subcellularLocation>
</comment>
<dbReference type="EMBL" id="JACRUO010000001">
    <property type="protein sequence ID" value="MBD3689717.1"/>
    <property type="molecule type" value="Genomic_DNA"/>
</dbReference>
<comment type="caution">
    <text evidence="7">The sequence shown here is derived from an EMBL/GenBank/DDBJ whole genome shotgun (WGS) entry which is preliminary data.</text>
</comment>
<dbReference type="CDD" id="cd03230">
    <property type="entry name" value="ABC_DR_subfamily_A"/>
    <property type="match status" value="1"/>
</dbReference>
<name>A0A8I0G8B6_9ACTO</name>
<dbReference type="GO" id="GO:0005524">
    <property type="term" value="F:ATP binding"/>
    <property type="evidence" value="ECO:0007669"/>
    <property type="project" value="UniProtKB-KW"/>
</dbReference>
<dbReference type="InterPro" id="IPR003439">
    <property type="entry name" value="ABC_transporter-like_ATP-bd"/>
</dbReference>
<gene>
    <name evidence="7" type="ORF">H8R10_05690</name>
</gene>
<dbReference type="SMART" id="SM00382">
    <property type="entry name" value="AAA"/>
    <property type="match status" value="1"/>
</dbReference>
<dbReference type="Pfam" id="PF00005">
    <property type="entry name" value="ABC_tran"/>
    <property type="match status" value="1"/>
</dbReference>
<keyword evidence="5" id="KW-0046">Antibiotic resistance</keyword>
<keyword evidence="2" id="KW-0813">Transport</keyword>
<evidence type="ECO:0000256" key="3">
    <source>
        <dbReference type="ARBA" id="ARBA00022741"/>
    </source>
</evidence>
<dbReference type="InterPro" id="IPR003593">
    <property type="entry name" value="AAA+_ATPase"/>
</dbReference>
<evidence type="ECO:0000256" key="4">
    <source>
        <dbReference type="ARBA" id="ARBA00022840"/>
    </source>
</evidence>
<proteinExistence type="predicted"/>
<evidence type="ECO:0000256" key="5">
    <source>
        <dbReference type="ARBA" id="ARBA00023251"/>
    </source>
</evidence>
<dbReference type="InterPro" id="IPR050763">
    <property type="entry name" value="ABC_transporter_ATP-binding"/>
</dbReference>
<dbReference type="PROSITE" id="PS50893">
    <property type="entry name" value="ABC_TRANSPORTER_2"/>
    <property type="match status" value="1"/>
</dbReference>
<dbReference type="AlphaFoldDB" id="A0A8I0G8B6"/>
<dbReference type="Proteomes" id="UP000627538">
    <property type="component" value="Unassembled WGS sequence"/>
</dbReference>
<evidence type="ECO:0000256" key="1">
    <source>
        <dbReference type="ARBA" id="ARBA00004202"/>
    </source>
</evidence>